<dbReference type="InterPro" id="IPR018060">
    <property type="entry name" value="HTH_AraC"/>
</dbReference>
<dbReference type="PROSITE" id="PS01124">
    <property type="entry name" value="HTH_ARAC_FAMILY_2"/>
    <property type="match status" value="1"/>
</dbReference>
<evidence type="ECO:0000256" key="1">
    <source>
        <dbReference type="ARBA" id="ARBA00022801"/>
    </source>
</evidence>
<dbReference type="InterPro" id="IPR000639">
    <property type="entry name" value="Epox_hydrolase-like"/>
</dbReference>
<proteinExistence type="predicted"/>
<dbReference type="PANTHER" id="PTHR43329">
    <property type="entry name" value="EPOXIDE HYDROLASE"/>
    <property type="match status" value="1"/>
</dbReference>
<keyword evidence="4" id="KW-1185">Reference proteome</keyword>
<protein>
    <recommendedName>
        <fullName evidence="2">HTH araC/xylS-type domain-containing protein</fullName>
    </recommendedName>
</protein>
<comment type="caution">
    <text evidence="3">The sequence shown here is derived from an EMBL/GenBank/DDBJ whole genome shotgun (WGS) entry which is preliminary data.</text>
</comment>
<dbReference type="Pfam" id="PF12833">
    <property type="entry name" value="HTH_18"/>
    <property type="match status" value="1"/>
</dbReference>
<evidence type="ECO:0000313" key="3">
    <source>
        <dbReference type="EMBL" id="GHI53133.1"/>
    </source>
</evidence>
<feature type="domain" description="HTH araC/xylS-type" evidence="2">
    <location>
        <begin position="1"/>
        <end position="87"/>
    </location>
</feature>
<accession>A0ABQ3RBD2</accession>
<dbReference type="Proteomes" id="UP000646738">
    <property type="component" value="Unassembled WGS sequence"/>
</dbReference>
<dbReference type="SMART" id="SM00342">
    <property type="entry name" value="HTH_ARAC"/>
    <property type="match status" value="1"/>
</dbReference>
<evidence type="ECO:0000313" key="4">
    <source>
        <dbReference type="Proteomes" id="UP000646738"/>
    </source>
</evidence>
<dbReference type="SUPFAM" id="SSF53474">
    <property type="entry name" value="alpha/beta-Hydrolases"/>
    <property type="match status" value="1"/>
</dbReference>
<dbReference type="InterPro" id="IPR000073">
    <property type="entry name" value="AB_hydrolase_1"/>
</dbReference>
<dbReference type="InterPro" id="IPR029058">
    <property type="entry name" value="AB_hydrolase_fold"/>
</dbReference>
<dbReference type="PRINTS" id="PR00412">
    <property type="entry name" value="EPOXHYDRLASE"/>
</dbReference>
<dbReference type="Gene3D" id="1.10.10.60">
    <property type="entry name" value="Homeodomain-like"/>
    <property type="match status" value="1"/>
</dbReference>
<organism evidence="3 4">
    <name type="scientific">Streptomyces rubradiris</name>
    <name type="common">Streptomyces achromogenes subsp. rubradiris</name>
    <dbReference type="NCBI Taxonomy" id="285531"/>
    <lineage>
        <taxon>Bacteria</taxon>
        <taxon>Bacillati</taxon>
        <taxon>Actinomycetota</taxon>
        <taxon>Actinomycetes</taxon>
        <taxon>Kitasatosporales</taxon>
        <taxon>Streptomycetaceae</taxon>
        <taxon>Streptomyces</taxon>
    </lineage>
</organism>
<dbReference type="Gene3D" id="3.40.50.1820">
    <property type="entry name" value="alpha/beta hydrolase"/>
    <property type="match status" value="1"/>
</dbReference>
<reference evidence="4" key="1">
    <citation type="submission" date="2023-07" db="EMBL/GenBank/DDBJ databases">
        <title>Whole genome shotgun sequence of Streptomyces achromogenes subsp. rubradiris NBRC 14000.</title>
        <authorList>
            <person name="Komaki H."/>
            <person name="Tamura T."/>
        </authorList>
    </citation>
    <scope>NUCLEOTIDE SEQUENCE [LARGE SCALE GENOMIC DNA]</scope>
    <source>
        <strain evidence="4">NBRC 14000</strain>
    </source>
</reference>
<sequence>MPRLPARARVRPLGVGERTLARLFRRHTGPSLAQWRQRARVPGSPRHLAAGMPVTRVADPPGCDDPAAYTTAFRTLLGRPGPPYGGHAGHRPRDDHASSLGAMVEHRMVDVNGIRLHIAEEGEGPLVVLLHGFPESWHSWHRQFGPLAAAGFRVVAPDQRGYGRSDHPEAVDAYTILHLVGDVVGLIRELGEEKAYVVGHDWGAPVAWHTALLRPDLVRGVAGLSVPPPFRGSRPPLPAMEQMFGGRFYWNYFNRPGVADAEFAEDTRTALRKFFYWGSGDAPGAGRKQPLVDPERGWLADMADPEVLPEWFTEEDLDALTESFSQGFTGALNWYRNLDRNWELTAPWHGAVVTPPSLYIYGDRDVVPAFPGTPELIERLPSLMPGLRREPLKLAGCGHWTQQERPDEVNAALIEFLTSCP</sequence>
<evidence type="ECO:0000259" key="2">
    <source>
        <dbReference type="PROSITE" id="PS01124"/>
    </source>
</evidence>
<keyword evidence="1" id="KW-0378">Hydrolase</keyword>
<name>A0ABQ3RBD2_STRRR</name>
<dbReference type="Pfam" id="PF00561">
    <property type="entry name" value="Abhydrolase_1"/>
    <property type="match status" value="1"/>
</dbReference>
<dbReference type="EMBL" id="BNEA01000015">
    <property type="protein sequence ID" value="GHI53133.1"/>
    <property type="molecule type" value="Genomic_DNA"/>
</dbReference>
<gene>
    <name evidence="3" type="ORF">Srubr_29790</name>
</gene>